<dbReference type="SUPFAM" id="SSF55729">
    <property type="entry name" value="Acyl-CoA N-acyltransferases (Nat)"/>
    <property type="match status" value="1"/>
</dbReference>
<dbReference type="PROSITE" id="PS51186">
    <property type="entry name" value="GNAT"/>
    <property type="match status" value="1"/>
</dbReference>
<evidence type="ECO:0000313" key="4">
    <source>
        <dbReference type="EMBL" id="PLR37499.1"/>
    </source>
</evidence>
<dbReference type="EMBL" id="PJZH01000004">
    <property type="protein sequence ID" value="PLR37499.1"/>
    <property type="molecule type" value="Genomic_DNA"/>
</dbReference>
<accession>A0A2N5E7P2</accession>
<feature type="domain" description="N-acetyltransferase" evidence="3">
    <location>
        <begin position="7"/>
        <end position="161"/>
    </location>
</feature>
<name>A0A2N5E7P2_9GAMM</name>
<dbReference type="RefSeq" id="WP_101823626.1">
    <property type="nucleotide sequence ID" value="NZ_PJZH01000004.1"/>
</dbReference>
<comment type="caution">
    <text evidence="4">The sequence shown here is derived from an EMBL/GenBank/DDBJ whole genome shotgun (WGS) entry which is preliminary data.</text>
</comment>
<dbReference type="InterPro" id="IPR016181">
    <property type="entry name" value="Acyl_CoA_acyltransferase"/>
</dbReference>
<evidence type="ECO:0000256" key="1">
    <source>
        <dbReference type="ARBA" id="ARBA00022679"/>
    </source>
</evidence>
<evidence type="ECO:0000259" key="3">
    <source>
        <dbReference type="PROSITE" id="PS51186"/>
    </source>
</evidence>
<dbReference type="CDD" id="cd04301">
    <property type="entry name" value="NAT_SF"/>
    <property type="match status" value="1"/>
</dbReference>
<sequence>MDQICFVETTPDDACIVPLIAALAGECRQRYGVNSGDRGDGPASLYSAPQGAFLALKHGDEAIGIGAYAPYDHDTAALSHIWTRPDHRRQGVALYMVQELERRARLAGYKQAFLTTGFRQPEAVSLCLSLGYTPLFDINADPARYSEPPYDGHLSFIKWLVPLTAVKPGRPDTNRVPLP</sequence>
<dbReference type="InterPro" id="IPR050832">
    <property type="entry name" value="Bact_Acetyltransf"/>
</dbReference>
<dbReference type="InterPro" id="IPR000182">
    <property type="entry name" value="GNAT_dom"/>
</dbReference>
<dbReference type="PANTHER" id="PTHR43877">
    <property type="entry name" value="AMINOALKYLPHOSPHONATE N-ACETYLTRANSFERASE-RELATED-RELATED"/>
    <property type="match status" value="1"/>
</dbReference>
<dbReference type="PANTHER" id="PTHR43877:SF2">
    <property type="entry name" value="AMINOALKYLPHOSPHONATE N-ACETYLTRANSFERASE-RELATED"/>
    <property type="match status" value="1"/>
</dbReference>
<gene>
    <name evidence="4" type="ORF">CYR32_06725</name>
</gene>
<dbReference type="Proteomes" id="UP000234503">
    <property type="component" value="Unassembled WGS sequence"/>
</dbReference>
<dbReference type="Pfam" id="PF00583">
    <property type="entry name" value="Acetyltransf_1"/>
    <property type="match status" value="1"/>
</dbReference>
<dbReference type="Gene3D" id="3.40.630.30">
    <property type="match status" value="1"/>
</dbReference>
<keyword evidence="5" id="KW-1185">Reference proteome</keyword>
<organism evidence="4 5">
    <name type="scientific">Chimaeribacter coloradensis</name>
    <dbReference type="NCBI Taxonomy" id="2060068"/>
    <lineage>
        <taxon>Bacteria</taxon>
        <taxon>Pseudomonadati</taxon>
        <taxon>Pseudomonadota</taxon>
        <taxon>Gammaproteobacteria</taxon>
        <taxon>Enterobacterales</taxon>
        <taxon>Yersiniaceae</taxon>
        <taxon>Chimaeribacter</taxon>
    </lineage>
</organism>
<dbReference type="OrthoDB" id="70840at2"/>
<evidence type="ECO:0000256" key="2">
    <source>
        <dbReference type="ARBA" id="ARBA00023315"/>
    </source>
</evidence>
<keyword evidence="2" id="KW-0012">Acyltransferase</keyword>
<proteinExistence type="predicted"/>
<dbReference type="GO" id="GO:0016747">
    <property type="term" value="F:acyltransferase activity, transferring groups other than amino-acyl groups"/>
    <property type="evidence" value="ECO:0007669"/>
    <property type="project" value="InterPro"/>
</dbReference>
<protein>
    <submittedName>
        <fullName evidence="4">GNAT family N-acetyltransferase</fullName>
    </submittedName>
</protein>
<reference evidence="4 5" key="1">
    <citation type="submission" date="2017-12" db="EMBL/GenBank/DDBJ databases">
        <title>Characterization of six clinical isolates of Enterochimera gen. nov., a novel genus of the Yersiniaciae family and the three species Enterochimera arupensis sp. nov., Enterochimera coloradensis sp. nov, and Enterochimera californica sp. nov.</title>
        <authorList>
            <person name="Rossi A."/>
            <person name="Fisher M."/>
        </authorList>
    </citation>
    <scope>NUCLEOTIDE SEQUENCE [LARGE SCALE GENOMIC DNA]</scope>
    <source>
        <strain evidence="5">2016-Iso4</strain>
    </source>
</reference>
<evidence type="ECO:0000313" key="5">
    <source>
        <dbReference type="Proteomes" id="UP000234503"/>
    </source>
</evidence>
<dbReference type="AlphaFoldDB" id="A0A2N5E7P2"/>
<keyword evidence="1 4" id="KW-0808">Transferase</keyword>